<protein>
    <submittedName>
        <fullName evidence="1">Uncharacterized protein</fullName>
    </submittedName>
</protein>
<accession>A0A2A5QPV4</accession>
<sequence>MNRLLEWVLVGDRWRTFCRCSKETFAETVIAILDDRDITFHVTDDEASNTERLVYGSESRVIRITITDPFEADVVVLSVTADPVARAALAVLSRSETRDQATAGVCLVQVSPVTRETTGGLARIMTELVGRLEYDPWELAGHPQFRFAFLQRYKIRTKWRYWYQKDVTSKAPSET</sequence>
<evidence type="ECO:0000313" key="2">
    <source>
        <dbReference type="Proteomes" id="UP000219689"/>
    </source>
</evidence>
<reference evidence="1 2" key="1">
    <citation type="submission" date="2017-09" db="EMBL/GenBank/DDBJ databases">
        <title>Genome sequences of Natrinema ejinorence JCM 13890T.</title>
        <authorList>
            <person name="Roh S.W."/>
            <person name="Kim Y.B."/>
            <person name="Kim J.Y."/>
        </authorList>
    </citation>
    <scope>NUCLEOTIDE SEQUENCE [LARGE SCALE GENOMIC DNA]</scope>
    <source>
        <strain evidence="1 2">JCM 13890</strain>
    </source>
</reference>
<keyword evidence="2" id="KW-1185">Reference proteome</keyword>
<dbReference type="EMBL" id="NXNI01000002">
    <property type="protein sequence ID" value="PCR88815.1"/>
    <property type="molecule type" value="Genomic_DNA"/>
</dbReference>
<dbReference type="OrthoDB" id="194112at2157"/>
<dbReference type="Proteomes" id="UP000219689">
    <property type="component" value="Unassembled WGS sequence"/>
</dbReference>
<dbReference type="AlphaFoldDB" id="A0A2A5QPV4"/>
<gene>
    <name evidence="1" type="ORF">CP557_20255</name>
</gene>
<comment type="caution">
    <text evidence="1">The sequence shown here is derived from an EMBL/GenBank/DDBJ whole genome shotgun (WGS) entry which is preliminary data.</text>
</comment>
<proteinExistence type="predicted"/>
<name>A0A2A5QPV4_9EURY</name>
<dbReference type="RefSeq" id="WP_097381833.1">
    <property type="nucleotide sequence ID" value="NZ_NXNI01000002.1"/>
</dbReference>
<organism evidence="1 2">
    <name type="scientific">Natrinema ejinorense</name>
    <dbReference type="NCBI Taxonomy" id="373386"/>
    <lineage>
        <taxon>Archaea</taxon>
        <taxon>Methanobacteriati</taxon>
        <taxon>Methanobacteriota</taxon>
        <taxon>Stenosarchaea group</taxon>
        <taxon>Halobacteria</taxon>
        <taxon>Halobacteriales</taxon>
        <taxon>Natrialbaceae</taxon>
        <taxon>Natrinema</taxon>
    </lineage>
</organism>
<evidence type="ECO:0000313" key="1">
    <source>
        <dbReference type="EMBL" id="PCR88815.1"/>
    </source>
</evidence>